<evidence type="ECO:0000313" key="1">
    <source>
        <dbReference type="EMBL" id="CAE7246228.1"/>
    </source>
</evidence>
<keyword evidence="2" id="KW-1185">Reference proteome</keyword>
<accession>A0A812LV00</accession>
<dbReference type="EMBL" id="CAJNDS010001071">
    <property type="protein sequence ID" value="CAE7246228.1"/>
    <property type="molecule type" value="Genomic_DNA"/>
</dbReference>
<name>A0A812LV00_9DINO</name>
<proteinExistence type="predicted"/>
<organism evidence="1 2">
    <name type="scientific">Symbiodinium natans</name>
    <dbReference type="NCBI Taxonomy" id="878477"/>
    <lineage>
        <taxon>Eukaryota</taxon>
        <taxon>Sar</taxon>
        <taxon>Alveolata</taxon>
        <taxon>Dinophyceae</taxon>
        <taxon>Suessiales</taxon>
        <taxon>Symbiodiniaceae</taxon>
        <taxon>Symbiodinium</taxon>
    </lineage>
</organism>
<evidence type="ECO:0000313" key="2">
    <source>
        <dbReference type="Proteomes" id="UP000604046"/>
    </source>
</evidence>
<sequence>MTRDELDQEEVRKQVAKEQASAPKLLAGLAALQATRRGWGSGDTKIRASLLPSEKGTPPEPRDLNPRFLRLPGKVALGVALSYAGSFW</sequence>
<gene>
    <name evidence="1" type="ORF">SNAT2548_LOCUS11686</name>
</gene>
<reference evidence="1" key="1">
    <citation type="submission" date="2021-02" db="EMBL/GenBank/DDBJ databases">
        <authorList>
            <person name="Dougan E. K."/>
            <person name="Rhodes N."/>
            <person name="Thang M."/>
            <person name="Chan C."/>
        </authorList>
    </citation>
    <scope>NUCLEOTIDE SEQUENCE</scope>
</reference>
<dbReference type="OrthoDB" id="436285at2759"/>
<dbReference type="AlphaFoldDB" id="A0A812LV00"/>
<dbReference type="Proteomes" id="UP000604046">
    <property type="component" value="Unassembled WGS sequence"/>
</dbReference>
<comment type="caution">
    <text evidence="1">The sequence shown here is derived from an EMBL/GenBank/DDBJ whole genome shotgun (WGS) entry which is preliminary data.</text>
</comment>
<protein>
    <submittedName>
        <fullName evidence="1">Uncharacterized protein</fullName>
    </submittedName>
</protein>